<dbReference type="STRING" id="37625.SAMN05660420_00236"/>
<dbReference type="InterPro" id="IPR012833">
    <property type="entry name" value="NrdD"/>
</dbReference>
<name>A0A1H3VT72_9BACT</name>
<accession>A0A1H3VT72</accession>
<evidence type="ECO:0000313" key="1">
    <source>
        <dbReference type="EMBL" id="SDZ77312.1"/>
    </source>
</evidence>
<sequence length="48" mass="5691">MATKCDGKTEVYSRVCGFFRPVQQWNRGKKEEFKDRSEYVIATKEKKS</sequence>
<dbReference type="Pfam" id="PF13597">
    <property type="entry name" value="NRDD"/>
    <property type="match status" value="1"/>
</dbReference>
<dbReference type="OrthoDB" id="9808075at2"/>
<dbReference type="GO" id="GO:0006260">
    <property type="term" value="P:DNA replication"/>
    <property type="evidence" value="ECO:0007669"/>
    <property type="project" value="InterPro"/>
</dbReference>
<gene>
    <name evidence="1" type="ORF">SAMN05660420_00236</name>
</gene>
<reference evidence="1 2" key="1">
    <citation type="submission" date="2016-10" db="EMBL/GenBank/DDBJ databases">
        <authorList>
            <person name="de Groot N.N."/>
        </authorList>
    </citation>
    <scope>NUCLEOTIDE SEQUENCE [LARGE SCALE GENOMIC DNA]</scope>
    <source>
        <strain evidence="1 2">DSM 7343</strain>
    </source>
</reference>
<evidence type="ECO:0000313" key="2">
    <source>
        <dbReference type="Proteomes" id="UP000199409"/>
    </source>
</evidence>
<dbReference type="GO" id="GO:0008998">
    <property type="term" value="F:ribonucleoside-triphosphate reductase (thioredoxin) activity"/>
    <property type="evidence" value="ECO:0007669"/>
    <property type="project" value="InterPro"/>
</dbReference>
<protein>
    <submittedName>
        <fullName evidence="1">Anaerobic ribonucleoside-triphosphate reductase</fullName>
    </submittedName>
</protein>
<dbReference type="EMBL" id="FNQN01000001">
    <property type="protein sequence ID" value="SDZ77312.1"/>
    <property type="molecule type" value="Genomic_DNA"/>
</dbReference>
<dbReference type="Proteomes" id="UP000199409">
    <property type="component" value="Unassembled WGS sequence"/>
</dbReference>
<organism evidence="1 2">
    <name type="scientific">Desulfuromusa kysingii</name>
    <dbReference type="NCBI Taxonomy" id="37625"/>
    <lineage>
        <taxon>Bacteria</taxon>
        <taxon>Pseudomonadati</taxon>
        <taxon>Thermodesulfobacteriota</taxon>
        <taxon>Desulfuromonadia</taxon>
        <taxon>Desulfuromonadales</taxon>
        <taxon>Geopsychrobacteraceae</taxon>
        <taxon>Desulfuromusa</taxon>
    </lineage>
</organism>
<keyword evidence="2" id="KW-1185">Reference proteome</keyword>
<proteinExistence type="predicted"/>
<dbReference type="AlphaFoldDB" id="A0A1H3VT72"/>